<name>A0A0A9F1J8_ARUDO</name>
<proteinExistence type="predicted"/>
<reference evidence="1" key="1">
    <citation type="submission" date="2014-09" db="EMBL/GenBank/DDBJ databases">
        <authorList>
            <person name="Magalhaes I.L.F."/>
            <person name="Oliveira U."/>
            <person name="Santos F.R."/>
            <person name="Vidigal T.H.D.A."/>
            <person name="Brescovit A.D."/>
            <person name="Santos A.J."/>
        </authorList>
    </citation>
    <scope>NUCLEOTIDE SEQUENCE</scope>
    <source>
        <tissue evidence="1">Shoot tissue taken approximately 20 cm above the soil surface</tissue>
    </source>
</reference>
<accession>A0A0A9F1J8</accession>
<dbReference type="AlphaFoldDB" id="A0A0A9F1J8"/>
<dbReference type="EMBL" id="GBRH01191699">
    <property type="protein sequence ID" value="JAE06197.1"/>
    <property type="molecule type" value="Transcribed_RNA"/>
</dbReference>
<organism evidence="1">
    <name type="scientific">Arundo donax</name>
    <name type="common">Giant reed</name>
    <name type="synonym">Donax arundinaceus</name>
    <dbReference type="NCBI Taxonomy" id="35708"/>
    <lineage>
        <taxon>Eukaryota</taxon>
        <taxon>Viridiplantae</taxon>
        <taxon>Streptophyta</taxon>
        <taxon>Embryophyta</taxon>
        <taxon>Tracheophyta</taxon>
        <taxon>Spermatophyta</taxon>
        <taxon>Magnoliopsida</taxon>
        <taxon>Liliopsida</taxon>
        <taxon>Poales</taxon>
        <taxon>Poaceae</taxon>
        <taxon>PACMAD clade</taxon>
        <taxon>Arundinoideae</taxon>
        <taxon>Arundineae</taxon>
        <taxon>Arundo</taxon>
    </lineage>
</organism>
<protein>
    <submittedName>
        <fullName evidence="1">Uncharacterized protein</fullName>
    </submittedName>
</protein>
<reference evidence="1" key="2">
    <citation type="journal article" date="2015" name="Data Brief">
        <title>Shoot transcriptome of the giant reed, Arundo donax.</title>
        <authorList>
            <person name="Barrero R.A."/>
            <person name="Guerrero F.D."/>
            <person name="Moolhuijzen P."/>
            <person name="Goolsby J.A."/>
            <person name="Tidwell J."/>
            <person name="Bellgard S.E."/>
            <person name="Bellgard M.I."/>
        </authorList>
    </citation>
    <scope>NUCLEOTIDE SEQUENCE</scope>
    <source>
        <tissue evidence="1">Shoot tissue taken approximately 20 cm above the soil surface</tissue>
    </source>
</reference>
<evidence type="ECO:0000313" key="1">
    <source>
        <dbReference type="EMBL" id="JAE06197.1"/>
    </source>
</evidence>
<sequence>MHWMILVLRLLSYFCDFVSVGCNSIRMLCI</sequence>